<dbReference type="Proteomes" id="UP000477070">
    <property type="component" value="Unassembled WGS sequence"/>
</dbReference>
<reference evidence="3 4" key="1">
    <citation type="journal article" date="2014" name="Genome Announc.">
        <title>Draft genome sequences of eight enterohepatic helicobacter species isolated from both laboratory and wild rodents.</title>
        <authorList>
            <person name="Sheh A."/>
            <person name="Shen Z."/>
            <person name="Fox J.G."/>
        </authorList>
    </citation>
    <scope>NUCLEOTIDE SEQUENCE [LARGE SCALE GENOMIC DNA]</scope>
    <source>
        <strain evidence="3 4">MIT 97-6194</strain>
    </source>
</reference>
<dbReference type="EMBL" id="QBIU01000001">
    <property type="protein sequence ID" value="MWV68787.1"/>
    <property type="molecule type" value="Genomic_DNA"/>
</dbReference>
<reference evidence="3 4" key="2">
    <citation type="journal article" date="2016" name="Infect. Immun.">
        <title>Helicobacter saguini, a Novel Helicobacter Isolated from Cotton-Top Tamarins with Ulcerative Colitis, Has Proinflammatory Properties and Induces Typhlocolitis and Dysplasia in Gnotobiotic IL-10-/- Mice.</title>
        <authorList>
            <person name="Shen Z."/>
            <person name="Mannion A."/>
            <person name="Whary M.T."/>
            <person name="Muthupalani S."/>
            <person name="Sheh A."/>
            <person name="Feng Y."/>
            <person name="Gong G."/>
            <person name="Vandamme P."/>
            <person name="Holcombe H.R."/>
            <person name="Paster B.J."/>
            <person name="Fox J.G."/>
        </authorList>
    </citation>
    <scope>NUCLEOTIDE SEQUENCE [LARGE SCALE GENOMIC DNA]</scope>
    <source>
        <strain evidence="3 4">MIT 97-6194</strain>
    </source>
</reference>
<dbReference type="RefSeq" id="WP_034570391.1">
    <property type="nucleotide sequence ID" value="NZ_JRMP02000007.1"/>
</dbReference>
<reference evidence="3" key="3">
    <citation type="submission" date="2018-04" db="EMBL/GenBank/DDBJ databases">
        <authorList>
            <person name="Sheh A."/>
            <person name="Shen Z."/>
            <person name="Mannion A.J."/>
            <person name="Fox J.G."/>
        </authorList>
    </citation>
    <scope>NUCLEOTIDE SEQUENCE</scope>
    <source>
        <strain evidence="3">MIT 97-6194</strain>
    </source>
</reference>
<reference evidence="2 5" key="4">
    <citation type="submission" date="2019-12" db="EMBL/GenBank/DDBJ databases">
        <title>Multi-Generational Helicobacter saguini Isolates.</title>
        <authorList>
            <person name="Mannion A."/>
            <person name="Shen Z."/>
            <person name="Fox J.G."/>
        </authorList>
    </citation>
    <scope>NUCLEOTIDE SEQUENCE [LARGE SCALE GENOMIC DNA]</scope>
    <source>
        <strain evidence="2">16-048</strain>
        <strain evidence="5">16-048 (F4)</strain>
    </source>
</reference>
<sequence length="235" mass="27403">MFDKYFNTLTLYILKKSPFERIVIFCVFALTIYVLCAILWSESQRERDISSIHFAGLDSNIELNKIATLAKKYDIKTKCLRLFCDDNEIDSKFKGWAKSADFRTGSIESSDTKIKSITKFMHFSCHSLKCFEFVREMESLPLVFIDEITGFNVLLLHVRDFESGADSIESSPRQLQDSKDEKHEILGFLFDNNEDLHDEKAEEKELEKLDSNALPIKWRQDIKLRFTIESVDEII</sequence>
<comment type="caution">
    <text evidence="3">The sequence shown here is derived from an EMBL/GenBank/DDBJ whole genome shotgun (WGS) entry which is preliminary data.</text>
</comment>
<keyword evidence="1" id="KW-1133">Transmembrane helix</keyword>
<dbReference type="Proteomes" id="UP000029714">
    <property type="component" value="Unassembled WGS sequence"/>
</dbReference>
<accession>A0A347VRI0</accession>
<dbReference type="EMBL" id="JRMP02000007">
    <property type="protein sequence ID" value="TLD94460.1"/>
    <property type="molecule type" value="Genomic_DNA"/>
</dbReference>
<evidence type="ECO:0000313" key="2">
    <source>
        <dbReference type="EMBL" id="MWV68787.1"/>
    </source>
</evidence>
<keyword evidence="1" id="KW-0472">Membrane</keyword>
<evidence type="ECO:0000313" key="4">
    <source>
        <dbReference type="Proteomes" id="UP000029714"/>
    </source>
</evidence>
<dbReference type="OrthoDB" id="5328964at2"/>
<organism evidence="3 4">
    <name type="scientific">Helicobacter saguini</name>
    <dbReference type="NCBI Taxonomy" id="1548018"/>
    <lineage>
        <taxon>Bacteria</taxon>
        <taxon>Pseudomonadati</taxon>
        <taxon>Campylobacterota</taxon>
        <taxon>Epsilonproteobacteria</taxon>
        <taxon>Campylobacterales</taxon>
        <taxon>Helicobacteraceae</taxon>
        <taxon>Helicobacter</taxon>
    </lineage>
</organism>
<feature type="transmembrane region" description="Helical" evidence="1">
    <location>
        <begin position="21"/>
        <end position="40"/>
    </location>
</feature>
<proteinExistence type="predicted"/>
<name>A0A347VRI0_9HELI</name>
<dbReference type="AlphaFoldDB" id="A0A347VRI0"/>
<gene>
    <name evidence="2" type="ORF">DCO61_01775</name>
    <name evidence="3" type="ORF">LS64_005910</name>
</gene>
<evidence type="ECO:0000256" key="1">
    <source>
        <dbReference type="SAM" id="Phobius"/>
    </source>
</evidence>
<keyword evidence="1" id="KW-0812">Transmembrane</keyword>
<keyword evidence="4" id="KW-1185">Reference proteome</keyword>
<evidence type="ECO:0000313" key="5">
    <source>
        <dbReference type="Proteomes" id="UP000477070"/>
    </source>
</evidence>
<protein>
    <submittedName>
        <fullName evidence="3">Uncharacterized protein</fullName>
    </submittedName>
</protein>
<evidence type="ECO:0000313" key="3">
    <source>
        <dbReference type="EMBL" id="TLD94460.1"/>
    </source>
</evidence>